<gene>
    <name evidence="2" type="ORF">ACFQ4H_15705</name>
</gene>
<evidence type="ECO:0000313" key="3">
    <source>
        <dbReference type="Proteomes" id="UP001597260"/>
    </source>
</evidence>
<dbReference type="RefSeq" id="WP_377571663.1">
    <property type="nucleotide sequence ID" value="NZ_JBHTMP010000021.1"/>
</dbReference>
<sequence>MVKWWQPKYNETEEPPEPPPTPPIPRPLPATNNEDQEPPGPTRLCGDMR</sequence>
<name>A0ABW3YFN7_9ACTN</name>
<organism evidence="2 3">
    <name type="scientific">Micromonospora sonneratiae</name>
    <dbReference type="NCBI Taxonomy" id="1184706"/>
    <lineage>
        <taxon>Bacteria</taxon>
        <taxon>Bacillati</taxon>
        <taxon>Actinomycetota</taxon>
        <taxon>Actinomycetes</taxon>
        <taxon>Micromonosporales</taxon>
        <taxon>Micromonosporaceae</taxon>
        <taxon>Micromonospora</taxon>
    </lineage>
</organism>
<proteinExistence type="predicted"/>
<comment type="caution">
    <text evidence="2">The sequence shown here is derived from an EMBL/GenBank/DDBJ whole genome shotgun (WGS) entry which is preliminary data.</text>
</comment>
<keyword evidence="3" id="KW-1185">Reference proteome</keyword>
<evidence type="ECO:0000256" key="1">
    <source>
        <dbReference type="SAM" id="MobiDB-lite"/>
    </source>
</evidence>
<accession>A0ABW3YFN7</accession>
<dbReference type="EMBL" id="JBHTMP010000021">
    <property type="protein sequence ID" value="MFD1322543.1"/>
    <property type="molecule type" value="Genomic_DNA"/>
</dbReference>
<feature type="compositionally biased region" description="Pro residues" evidence="1">
    <location>
        <begin position="17"/>
        <end position="28"/>
    </location>
</feature>
<evidence type="ECO:0000313" key="2">
    <source>
        <dbReference type="EMBL" id="MFD1322543.1"/>
    </source>
</evidence>
<dbReference type="Proteomes" id="UP001597260">
    <property type="component" value="Unassembled WGS sequence"/>
</dbReference>
<reference evidence="3" key="1">
    <citation type="journal article" date="2019" name="Int. J. Syst. Evol. Microbiol.">
        <title>The Global Catalogue of Microorganisms (GCM) 10K type strain sequencing project: providing services to taxonomists for standard genome sequencing and annotation.</title>
        <authorList>
            <consortium name="The Broad Institute Genomics Platform"/>
            <consortium name="The Broad Institute Genome Sequencing Center for Infectious Disease"/>
            <person name="Wu L."/>
            <person name="Ma J."/>
        </authorList>
    </citation>
    <scope>NUCLEOTIDE SEQUENCE [LARGE SCALE GENOMIC DNA]</scope>
    <source>
        <strain evidence="3">JCM 31037</strain>
    </source>
</reference>
<protein>
    <submittedName>
        <fullName evidence="2">Uncharacterized protein</fullName>
    </submittedName>
</protein>
<feature type="region of interest" description="Disordered" evidence="1">
    <location>
        <begin position="1"/>
        <end position="49"/>
    </location>
</feature>